<organism evidence="3">
    <name type="scientific">Echinostoma caproni</name>
    <dbReference type="NCBI Taxonomy" id="27848"/>
    <lineage>
        <taxon>Eukaryota</taxon>
        <taxon>Metazoa</taxon>
        <taxon>Spiralia</taxon>
        <taxon>Lophotrochozoa</taxon>
        <taxon>Platyhelminthes</taxon>
        <taxon>Trematoda</taxon>
        <taxon>Digenea</taxon>
        <taxon>Plagiorchiida</taxon>
        <taxon>Echinostomata</taxon>
        <taxon>Echinostomatoidea</taxon>
        <taxon>Echinostomatidae</taxon>
        <taxon>Echinostoma</taxon>
    </lineage>
</organism>
<proteinExistence type="predicted"/>
<protein>
    <submittedName>
        <fullName evidence="3">Band_3_cyto domain-containing protein</fullName>
    </submittedName>
</protein>
<keyword evidence="2" id="KW-1185">Reference proteome</keyword>
<reference evidence="3" key="1">
    <citation type="submission" date="2016-06" db="UniProtKB">
        <authorList>
            <consortium name="WormBaseParasite"/>
        </authorList>
    </citation>
    <scope>IDENTIFICATION</scope>
</reference>
<dbReference type="EMBL" id="UZAN01040173">
    <property type="protein sequence ID" value="VDP68695.1"/>
    <property type="molecule type" value="Genomic_DNA"/>
</dbReference>
<dbReference type="WBParaSite" id="ECPE_0000320001-mRNA-1">
    <property type="protein sequence ID" value="ECPE_0000320001-mRNA-1"/>
    <property type="gene ID" value="ECPE_0000320001"/>
</dbReference>
<evidence type="ECO:0000313" key="1">
    <source>
        <dbReference type="EMBL" id="VDP68695.1"/>
    </source>
</evidence>
<accession>A0A183A8B2</accession>
<gene>
    <name evidence="1" type="ORF">ECPE_LOCUS3197</name>
</gene>
<dbReference type="Proteomes" id="UP000272942">
    <property type="component" value="Unassembled WGS sequence"/>
</dbReference>
<name>A0A183A8B2_9TREM</name>
<evidence type="ECO:0000313" key="3">
    <source>
        <dbReference type="WBParaSite" id="ECPE_0000320001-mRNA-1"/>
    </source>
</evidence>
<reference evidence="1 2" key="2">
    <citation type="submission" date="2018-11" db="EMBL/GenBank/DDBJ databases">
        <authorList>
            <consortium name="Pathogen Informatics"/>
        </authorList>
    </citation>
    <scope>NUCLEOTIDE SEQUENCE [LARGE SCALE GENOMIC DNA]</scope>
    <source>
        <strain evidence="1 2">Egypt</strain>
    </source>
</reference>
<evidence type="ECO:0000313" key="2">
    <source>
        <dbReference type="Proteomes" id="UP000272942"/>
    </source>
</evidence>
<dbReference type="OrthoDB" id="7480989at2759"/>
<dbReference type="AlphaFoldDB" id="A0A183A8B2"/>
<sequence length="146" mass="16307">MTTHPPLHSLKRRISYLHKPGSAAPAAAPQQKHPIKGQGYRLLRRSHGQTRLHRPRHPGTVRVTCHGQLRDAPRFARTYAAEEAPPRSQCLIVVNLLEAEDTTAQARLDHDLQLLRSHMVTLFDGDEVEPAASIRVKAVLGFGKPR</sequence>